<keyword evidence="3" id="KW-1185">Reference proteome</keyword>
<reference evidence="2 3" key="1">
    <citation type="journal article" date="2015" name="Antonie Van Leeuwenhoek">
        <title>Streptomyces klenkii sp. nov., isolated from deep marine sediment.</title>
        <authorList>
            <person name="Veyisoglu A."/>
            <person name="Sahin N."/>
        </authorList>
    </citation>
    <scope>NUCLEOTIDE SEQUENCE [LARGE SCALE GENOMIC DNA]</scope>
    <source>
        <strain evidence="2 3">KCTC 29202</strain>
    </source>
</reference>
<gene>
    <name evidence="2" type="ORF">D7231_23585</name>
</gene>
<dbReference type="CDD" id="cd04939">
    <property type="entry name" value="PA2301"/>
    <property type="match status" value="1"/>
</dbReference>
<dbReference type="InterPro" id="IPR007214">
    <property type="entry name" value="YbaK/aa-tRNA-synth-assoc-dom"/>
</dbReference>
<dbReference type="InterPro" id="IPR036754">
    <property type="entry name" value="YbaK/aa-tRNA-synt-asso_dom_sf"/>
</dbReference>
<dbReference type="AlphaFoldDB" id="A0A3B0B2W2"/>
<sequence length="188" mass="19148">MIRSSPAVPFGRFDASWPAASRPDLLAEPVATALGQWGGTGLAESVLVVDTDPEVADTAAFCAAYEVPPDVSANCVVIAAKRGGVVTHAACVALATTRVDVNSAVRKHFGARKASFAPMDTAVAETGMEYGGITPVGLPGGWPLLVDEAVAATPFVLIGSGKRRSKLILPGALLARLPNAEVVAGLAC</sequence>
<name>A0A3B0B2W2_9ACTN</name>
<proteinExistence type="predicted"/>
<dbReference type="OrthoDB" id="9796920at2"/>
<dbReference type="SUPFAM" id="SSF55826">
    <property type="entry name" value="YbaK/ProRS associated domain"/>
    <property type="match status" value="1"/>
</dbReference>
<accession>A0A3B0B2W2</accession>
<dbReference type="Pfam" id="PF04073">
    <property type="entry name" value="tRNA_edit"/>
    <property type="match status" value="1"/>
</dbReference>
<dbReference type="PANTHER" id="PTHR30411:SF1">
    <property type="entry name" value="CYTOPLASMIC PROTEIN"/>
    <property type="match status" value="1"/>
</dbReference>
<comment type="caution">
    <text evidence="2">The sequence shown here is derived from an EMBL/GenBank/DDBJ whole genome shotgun (WGS) entry which is preliminary data.</text>
</comment>
<dbReference type="Proteomes" id="UP000270343">
    <property type="component" value="Unassembled WGS sequence"/>
</dbReference>
<evidence type="ECO:0000313" key="3">
    <source>
        <dbReference type="Proteomes" id="UP000270343"/>
    </source>
</evidence>
<protein>
    <recommendedName>
        <fullName evidence="1">YbaK/aminoacyl-tRNA synthetase-associated domain-containing protein</fullName>
    </recommendedName>
</protein>
<dbReference type="Gene3D" id="3.90.960.10">
    <property type="entry name" value="YbaK/aminoacyl-tRNA synthetase-associated domain"/>
    <property type="match status" value="1"/>
</dbReference>
<organism evidence="2 3">
    <name type="scientific">Streptomyces klenkii</name>
    <dbReference type="NCBI Taxonomy" id="1420899"/>
    <lineage>
        <taxon>Bacteria</taxon>
        <taxon>Bacillati</taxon>
        <taxon>Actinomycetota</taxon>
        <taxon>Actinomycetes</taxon>
        <taxon>Kitasatosporales</taxon>
        <taxon>Streptomycetaceae</taxon>
        <taxon>Streptomyces</taxon>
    </lineage>
</organism>
<dbReference type="EMBL" id="RBAM01000010">
    <property type="protein sequence ID" value="RKN65807.1"/>
    <property type="molecule type" value="Genomic_DNA"/>
</dbReference>
<feature type="domain" description="YbaK/aminoacyl-tRNA synthetase-associated" evidence="1">
    <location>
        <begin position="53"/>
        <end position="176"/>
    </location>
</feature>
<dbReference type="PANTHER" id="PTHR30411">
    <property type="entry name" value="CYTOPLASMIC PROTEIN"/>
    <property type="match status" value="1"/>
</dbReference>
<dbReference type="GO" id="GO:0002161">
    <property type="term" value="F:aminoacyl-tRNA deacylase activity"/>
    <property type="evidence" value="ECO:0007669"/>
    <property type="project" value="InterPro"/>
</dbReference>
<dbReference type="RefSeq" id="WP_120757536.1">
    <property type="nucleotide sequence ID" value="NZ_RBAM01000010.1"/>
</dbReference>
<evidence type="ECO:0000313" key="2">
    <source>
        <dbReference type="EMBL" id="RKN65807.1"/>
    </source>
</evidence>
<evidence type="ECO:0000259" key="1">
    <source>
        <dbReference type="Pfam" id="PF04073"/>
    </source>
</evidence>